<name>A0A4Y9YEM3_9AGAM</name>
<dbReference type="Proteomes" id="UP000298327">
    <property type="component" value="Unassembled WGS sequence"/>
</dbReference>
<accession>A0A4Y9YEM3</accession>
<gene>
    <name evidence="2" type="ORF">EVG20_g7342</name>
</gene>
<dbReference type="InterPro" id="IPR046528">
    <property type="entry name" value="DUF6593"/>
</dbReference>
<dbReference type="AlphaFoldDB" id="A0A4Y9YEM3"/>
<organism evidence="2 3">
    <name type="scientific">Dentipellis fragilis</name>
    <dbReference type="NCBI Taxonomy" id="205917"/>
    <lineage>
        <taxon>Eukaryota</taxon>
        <taxon>Fungi</taxon>
        <taxon>Dikarya</taxon>
        <taxon>Basidiomycota</taxon>
        <taxon>Agaricomycotina</taxon>
        <taxon>Agaricomycetes</taxon>
        <taxon>Russulales</taxon>
        <taxon>Hericiaceae</taxon>
        <taxon>Dentipellis</taxon>
    </lineage>
</organism>
<proteinExistence type="predicted"/>
<reference evidence="2 3" key="1">
    <citation type="submission" date="2019-02" db="EMBL/GenBank/DDBJ databases">
        <title>Genome sequencing of the rare red list fungi Dentipellis fragilis.</title>
        <authorList>
            <person name="Buettner E."/>
            <person name="Kellner H."/>
        </authorList>
    </citation>
    <scope>NUCLEOTIDE SEQUENCE [LARGE SCALE GENOMIC DNA]</scope>
    <source>
        <strain evidence="2 3">DSM 105465</strain>
    </source>
</reference>
<dbReference type="EMBL" id="SEOQ01000551">
    <property type="protein sequence ID" value="TFY60652.1"/>
    <property type="molecule type" value="Genomic_DNA"/>
</dbReference>
<protein>
    <recommendedName>
        <fullName evidence="1">DUF6593 domain-containing protein</fullName>
    </recommendedName>
</protein>
<evidence type="ECO:0000259" key="1">
    <source>
        <dbReference type="Pfam" id="PF20236"/>
    </source>
</evidence>
<evidence type="ECO:0000313" key="3">
    <source>
        <dbReference type="Proteomes" id="UP000298327"/>
    </source>
</evidence>
<comment type="caution">
    <text evidence="2">The sequence shown here is derived from an EMBL/GenBank/DDBJ whole genome shotgun (WGS) entry which is preliminary data.</text>
</comment>
<evidence type="ECO:0000313" key="2">
    <source>
        <dbReference type="EMBL" id="TFY60652.1"/>
    </source>
</evidence>
<keyword evidence="3" id="KW-1185">Reference proteome</keyword>
<dbReference type="OrthoDB" id="3256331at2759"/>
<dbReference type="Pfam" id="PF20236">
    <property type="entry name" value="DUF6593"/>
    <property type="match status" value="2"/>
</dbReference>
<feature type="domain" description="DUF6593" evidence="1">
    <location>
        <begin position="173"/>
        <end position="242"/>
    </location>
</feature>
<feature type="domain" description="DUF6593" evidence="1">
    <location>
        <begin position="17"/>
        <end position="87"/>
    </location>
</feature>
<sequence length="269" mass="29479">MSFESEPLVTTLVFSPDNPCNTTILEDGDIAYTVTTDASGKMPVTRVCDGEGRCVADWVWRELRSDLLMLHGIGWPQGPASAWLKKSLIPFNECVFFAPGWLYGRLNAARHLQQHDVPGRGEEEVRVDEYNAGSGAPGTSTSVCLSHAVSACCAAPLRQLALKHGHGLRLLTQWRTDIRRQLHAHGSKSPPIALFQRSHPDRNSTKTPAHVVPAKLVLDARADEIRDLVVVSFLLIERRRREAEVESANRASALAAPLMTVGVLNGHPS</sequence>